<proteinExistence type="predicted"/>
<dbReference type="PANTHER" id="PTHR37017:SF3">
    <property type="entry name" value="AB HYDROLASE-1 DOMAIN-CONTAINING PROTEIN"/>
    <property type="match status" value="1"/>
</dbReference>
<dbReference type="Pfam" id="PF12697">
    <property type="entry name" value="Abhydrolase_6"/>
    <property type="match status" value="1"/>
</dbReference>
<reference evidence="2" key="1">
    <citation type="submission" date="2023-03" db="EMBL/GenBank/DDBJ databases">
        <title>Complete genome of Cladonia borealis.</title>
        <authorList>
            <person name="Park H."/>
        </authorList>
    </citation>
    <scope>NUCLEOTIDE SEQUENCE</scope>
    <source>
        <strain evidence="2">ANT050790</strain>
    </source>
</reference>
<dbReference type="PANTHER" id="PTHR37017">
    <property type="entry name" value="AB HYDROLASE-1 DOMAIN-CONTAINING PROTEIN-RELATED"/>
    <property type="match status" value="1"/>
</dbReference>
<dbReference type="AlphaFoldDB" id="A0AA39QRH3"/>
<dbReference type="EMBL" id="JAFEKC020000025">
    <property type="protein sequence ID" value="KAK0507076.1"/>
    <property type="molecule type" value="Genomic_DNA"/>
</dbReference>
<accession>A0AA39QRH3</accession>
<gene>
    <name evidence="2" type="ORF">JMJ35_010534</name>
</gene>
<dbReference type="InterPro" id="IPR000073">
    <property type="entry name" value="AB_hydrolase_1"/>
</dbReference>
<dbReference type="InterPro" id="IPR029058">
    <property type="entry name" value="AB_hydrolase_fold"/>
</dbReference>
<sequence length="177" mass="19157">MAPTILFVPGFWEGSAPFSDVASLLQAQGYPTEIATLRSTGTALPGNPSMKDDIDAIRSTVGKIVDKGQHVEPGALRCRTPETLLFNDLDEEAAKGWAKKLQSQPASDWEGRVVYCGWRDISSVYLVCEGDQYMKPINQLLSALGTKSKIEKCAAGHMPMISMPEKVVEVIAMAAQA</sequence>
<organism evidence="2 3">
    <name type="scientific">Cladonia borealis</name>
    <dbReference type="NCBI Taxonomy" id="184061"/>
    <lineage>
        <taxon>Eukaryota</taxon>
        <taxon>Fungi</taxon>
        <taxon>Dikarya</taxon>
        <taxon>Ascomycota</taxon>
        <taxon>Pezizomycotina</taxon>
        <taxon>Lecanoromycetes</taxon>
        <taxon>OSLEUM clade</taxon>
        <taxon>Lecanoromycetidae</taxon>
        <taxon>Lecanorales</taxon>
        <taxon>Lecanorineae</taxon>
        <taxon>Cladoniaceae</taxon>
        <taxon>Cladonia</taxon>
    </lineage>
</organism>
<keyword evidence="3" id="KW-1185">Reference proteome</keyword>
<protein>
    <recommendedName>
        <fullName evidence="1">AB hydrolase-1 domain-containing protein</fullName>
    </recommendedName>
</protein>
<dbReference type="Proteomes" id="UP001166286">
    <property type="component" value="Unassembled WGS sequence"/>
</dbReference>
<evidence type="ECO:0000259" key="1">
    <source>
        <dbReference type="Pfam" id="PF12697"/>
    </source>
</evidence>
<evidence type="ECO:0000313" key="3">
    <source>
        <dbReference type="Proteomes" id="UP001166286"/>
    </source>
</evidence>
<evidence type="ECO:0000313" key="2">
    <source>
        <dbReference type="EMBL" id="KAK0507076.1"/>
    </source>
</evidence>
<comment type="caution">
    <text evidence="2">The sequence shown here is derived from an EMBL/GenBank/DDBJ whole genome shotgun (WGS) entry which is preliminary data.</text>
</comment>
<dbReference type="SUPFAM" id="SSF53474">
    <property type="entry name" value="alpha/beta-Hydrolases"/>
    <property type="match status" value="1"/>
</dbReference>
<dbReference type="Gene3D" id="3.40.50.1820">
    <property type="entry name" value="alpha/beta hydrolase"/>
    <property type="match status" value="2"/>
</dbReference>
<feature type="domain" description="AB hydrolase-1" evidence="1">
    <location>
        <begin position="84"/>
        <end position="169"/>
    </location>
</feature>
<name>A0AA39QRH3_9LECA</name>
<dbReference type="InterPro" id="IPR052897">
    <property type="entry name" value="Sec-Metab_Biosynth_Hydrolase"/>
</dbReference>